<reference evidence="4 5" key="1">
    <citation type="submission" date="2016-10" db="EMBL/GenBank/DDBJ databases">
        <authorList>
            <person name="de Groot N.N."/>
        </authorList>
    </citation>
    <scope>NUCLEOTIDE SEQUENCE [LARGE SCALE GENOMIC DNA]</scope>
    <source>
        <strain evidence="4 5">CGMCC 1.11147</strain>
    </source>
</reference>
<feature type="domain" description="Mce/MlaD" evidence="2">
    <location>
        <begin position="32"/>
        <end position="106"/>
    </location>
</feature>
<gene>
    <name evidence="4" type="ORF">SAMN05192576_1025</name>
</gene>
<evidence type="ECO:0000259" key="2">
    <source>
        <dbReference type="Pfam" id="PF02470"/>
    </source>
</evidence>
<protein>
    <submittedName>
        <fullName evidence="4">Virulence factor Mce family protein</fullName>
    </submittedName>
</protein>
<accession>A0A1G9WEV5</accession>
<dbReference type="OrthoDB" id="4516955at2"/>
<dbReference type="InterPro" id="IPR024516">
    <property type="entry name" value="Mce_C"/>
</dbReference>
<dbReference type="Pfam" id="PF02470">
    <property type="entry name" value="MlaD"/>
    <property type="match status" value="1"/>
</dbReference>
<evidence type="ECO:0000259" key="3">
    <source>
        <dbReference type="Pfam" id="PF11887"/>
    </source>
</evidence>
<dbReference type="InterPro" id="IPR005693">
    <property type="entry name" value="Mce"/>
</dbReference>
<dbReference type="NCBIfam" id="TIGR00996">
    <property type="entry name" value="Mtu_fam_mce"/>
    <property type="match status" value="1"/>
</dbReference>
<evidence type="ECO:0000313" key="4">
    <source>
        <dbReference type="EMBL" id="SDM82565.1"/>
    </source>
</evidence>
<dbReference type="Pfam" id="PF11887">
    <property type="entry name" value="Mce4_CUP1"/>
    <property type="match status" value="1"/>
</dbReference>
<evidence type="ECO:0000256" key="1">
    <source>
        <dbReference type="SAM" id="MobiDB-lite"/>
    </source>
</evidence>
<keyword evidence="5" id="KW-1185">Reference proteome</keyword>
<dbReference type="GO" id="GO:0005576">
    <property type="term" value="C:extracellular region"/>
    <property type="evidence" value="ECO:0007669"/>
    <property type="project" value="TreeGrafter"/>
</dbReference>
<proteinExistence type="predicted"/>
<dbReference type="InterPro" id="IPR052336">
    <property type="entry name" value="MlaD_Phospholipid_Transporter"/>
</dbReference>
<feature type="compositionally biased region" description="Low complexity" evidence="1">
    <location>
        <begin position="378"/>
        <end position="398"/>
    </location>
</feature>
<feature type="region of interest" description="Disordered" evidence="1">
    <location>
        <begin position="357"/>
        <end position="398"/>
    </location>
</feature>
<dbReference type="RefSeq" id="WP_091022419.1">
    <property type="nucleotide sequence ID" value="NZ_BKAE01000002.1"/>
</dbReference>
<dbReference type="EMBL" id="FNIC01000001">
    <property type="protein sequence ID" value="SDM82565.1"/>
    <property type="molecule type" value="Genomic_DNA"/>
</dbReference>
<organism evidence="4 5">
    <name type="scientific">Nocardioides szechwanensis</name>
    <dbReference type="NCBI Taxonomy" id="1005944"/>
    <lineage>
        <taxon>Bacteria</taxon>
        <taxon>Bacillati</taxon>
        <taxon>Actinomycetota</taxon>
        <taxon>Actinomycetes</taxon>
        <taxon>Propionibacteriales</taxon>
        <taxon>Nocardioidaceae</taxon>
        <taxon>Nocardioides</taxon>
    </lineage>
</organism>
<dbReference type="PANTHER" id="PTHR33371:SF4">
    <property type="entry name" value="INTERMEMBRANE PHOSPHOLIPID TRANSPORT SYSTEM BINDING PROTEIN MLAD"/>
    <property type="match status" value="1"/>
</dbReference>
<sequence length="398" mass="41757">MIKRVNTKVAALVAVVAVLLAWFLVRGDETETRSVTAHFPRAVSVYTGTDVRILGVNVGEVTAVVPEGESVRVEIEYDAQYDVPADAQAVIVTPTLVADRFVQLTPVYTKGEVMADGADIALPDTGVPVELDRIYAALRDLTQTLGPNGVNADGTLNHLLEAGATTLDGQGKRANQMIRDLSDAAATFGAGSGDLFDTVTALAEFTTTLAQNDKLVRAFIRDLAGVSEQLAAERGELQAALASVADAVGTVEKFVRGNRKALVEDVERLTSIVRTINSEKGNLDDALRIAPVAIGNLVLAYNSESGTIGSRIGVSGNVWDADGFLCSVVQQSELPDISKNLACQIFETLLEEITKNVPMIPPGQRGTSARTPAAPPADTSGTSGTSDPSLSSLLGGTP</sequence>
<dbReference type="STRING" id="1005944.SAMN05192576_1025"/>
<dbReference type="InterPro" id="IPR003399">
    <property type="entry name" value="Mce/MlaD"/>
</dbReference>
<dbReference type="AlphaFoldDB" id="A0A1G9WEV5"/>
<name>A0A1G9WEV5_9ACTN</name>
<evidence type="ECO:0000313" key="5">
    <source>
        <dbReference type="Proteomes" id="UP000199004"/>
    </source>
</evidence>
<dbReference type="PANTHER" id="PTHR33371">
    <property type="entry name" value="INTERMEMBRANE PHOSPHOLIPID TRANSPORT SYSTEM BINDING PROTEIN MLAD-RELATED"/>
    <property type="match status" value="1"/>
</dbReference>
<dbReference type="Proteomes" id="UP000199004">
    <property type="component" value="Unassembled WGS sequence"/>
</dbReference>
<feature type="domain" description="Mammalian cell entry C-terminal" evidence="3">
    <location>
        <begin position="112"/>
        <end position="270"/>
    </location>
</feature>